<evidence type="ECO:0000256" key="3">
    <source>
        <dbReference type="PROSITE-ProRule" id="PRU00267"/>
    </source>
</evidence>
<feature type="compositionally biased region" description="Acidic residues" evidence="4">
    <location>
        <begin position="47"/>
        <end position="60"/>
    </location>
</feature>
<feature type="compositionally biased region" description="Basic and acidic residues" evidence="4">
    <location>
        <begin position="258"/>
        <end position="268"/>
    </location>
</feature>
<dbReference type="OrthoDB" id="843225at2759"/>
<dbReference type="Gene3D" id="3.40.50.620">
    <property type="entry name" value="HUPs"/>
    <property type="match status" value="1"/>
</dbReference>
<dbReference type="PRINTS" id="PR00886">
    <property type="entry name" value="HIGHMOBLTY12"/>
</dbReference>
<feature type="domain" description="HMG box" evidence="5">
    <location>
        <begin position="288"/>
        <end position="356"/>
    </location>
</feature>
<dbReference type="InterPro" id="IPR009071">
    <property type="entry name" value="HMG_box_dom"/>
</dbReference>
<dbReference type="Pfam" id="PF00582">
    <property type="entry name" value="Usp"/>
    <property type="match status" value="1"/>
</dbReference>
<dbReference type="PANTHER" id="PTHR48112">
    <property type="entry name" value="HIGH MOBILITY GROUP PROTEIN DSP1"/>
    <property type="match status" value="1"/>
</dbReference>
<dbReference type="PROSITE" id="PS50118">
    <property type="entry name" value="HMG_BOX_2"/>
    <property type="match status" value="2"/>
</dbReference>
<dbReference type="SUPFAM" id="SSF52402">
    <property type="entry name" value="Adenine nucleotide alpha hydrolases-like"/>
    <property type="match status" value="1"/>
</dbReference>
<keyword evidence="1 3" id="KW-0238">DNA-binding</keyword>
<evidence type="ECO:0000313" key="7">
    <source>
        <dbReference type="Proteomes" id="UP000239649"/>
    </source>
</evidence>
<dbReference type="STRING" id="554055.A0A2P6VQL9"/>
<dbReference type="GO" id="GO:0005634">
    <property type="term" value="C:nucleus"/>
    <property type="evidence" value="ECO:0007669"/>
    <property type="project" value="UniProtKB-UniRule"/>
</dbReference>
<dbReference type="GO" id="GO:0003677">
    <property type="term" value="F:DNA binding"/>
    <property type="evidence" value="ECO:0007669"/>
    <property type="project" value="UniProtKB-UniRule"/>
</dbReference>
<comment type="caution">
    <text evidence="6">The sequence shown here is derived from an EMBL/GenBank/DDBJ whole genome shotgun (WGS) entry which is preliminary data.</text>
</comment>
<dbReference type="PANTHER" id="PTHR48112:SF22">
    <property type="entry name" value="MITOCHONDRIAL TRANSCRIPTION FACTOR A, ISOFORM B"/>
    <property type="match status" value="1"/>
</dbReference>
<evidence type="ECO:0000259" key="5">
    <source>
        <dbReference type="PROSITE" id="PS50118"/>
    </source>
</evidence>
<evidence type="ECO:0000256" key="2">
    <source>
        <dbReference type="ARBA" id="ARBA00023242"/>
    </source>
</evidence>
<dbReference type="Gene3D" id="1.10.30.10">
    <property type="entry name" value="High mobility group box domain"/>
    <property type="match status" value="2"/>
</dbReference>
<dbReference type="Proteomes" id="UP000239649">
    <property type="component" value="Unassembled WGS sequence"/>
</dbReference>
<evidence type="ECO:0000256" key="1">
    <source>
        <dbReference type="ARBA" id="ARBA00023125"/>
    </source>
</evidence>
<keyword evidence="7" id="KW-1185">Reference proteome</keyword>
<feature type="region of interest" description="Disordered" evidence="4">
    <location>
        <begin position="172"/>
        <end position="294"/>
    </location>
</feature>
<evidence type="ECO:0000256" key="4">
    <source>
        <dbReference type="SAM" id="MobiDB-lite"/>
    </source>
</evidence>
<feature type="compositionally biased region" description="Acidic residues" evidence="4">
    <location>
        <begin position="364"/>
        <end position="380"/>
    </location>
</feature>
<protein>
    <submittedName>
        <fullName evidence="6">High mobility group B1</fullName>
    </submittedName>
</protein>
<organism evidence="6 7">
    <name type="scientific">Micractinium conductrix</name>
    <dbReference type="NCBI Taxonomy" id="554055"/>
    <lineage>
        <taxon>Eukaryota</taxon>
        <taxon>Viridiplantae</taxon>
        <taxon>Chlorophyta</taxon>
        <taxon>core chlorophytes</taxon>
        <taxon>Trebouxiophyceae</taxon>
        <taxon>Chlorellales</taxon>
        <taxon>Chlorellaceae</taxon>
        <taxon>Chlorella clade</taxon>
        <taxon>Micractinium</taxon>
    </lineage>
</organism>
<dbReference type="InterPro" id="IPR014729">
    <property type="entry name" value="Rossmann-like_a/b/a_fold"/>
</dbReference>
<feature type="DNA-binding region" description="HMG box" evidence="3">
    <location>
        <begin position="107"/>
        <end position="175"/>
    </location>
</feature>
<name>A0A2P6VQL9_9CHLO</name>
<dbReference type="CDD" id="cd01390">
    <property type="entry name" value="HMG-box_NHP6-like"/>
    <property type="match status" value="2"/>
</dbReference>
<dbReference type="FunFam" id="1.10.30.10:FF:000016">
    <property type="entry name" value="FACT complex subunit SSRP1"/>
    <property type="match status" value="2"/>
</dbReference>
<dbReference type="InterPro" id="IPR006016">
    <property type="entry name" value="UspA"/>
</dbReference>
<dbReference type="AlphaFoldDB" id="A0A2P6VQL9"/>
<accession>A0A2P6VQL9</accession>
<keyword evidence="2 3" id="KW-0539">Nucleus</keyword>
<sequence>MSDGFWRTSTPSEPSFSGPPLPKKQRATTGVRQRSAAPVQPEAGSFEAEEESSSEDEDEDGPKIVDEEDVKVTKKAKSAEGKPKKAAVEAAPKKQRKPKKEKDPNAPKRATSAFFYFSQDHRGRIKAANPGFGMGDIAKALGAEWKALTAEEKAPYDERAKADKERYQAQQAVYKASKGAAAADDEEAGGEEEGGDDDGPPLPKKQRATTGVRQRSAAPVQPEAGSFEAEEESSSEDEDEDGPKIVDEEDVKVTKKAKSAEGKPKKAAVEAAPKKQRKPKKEKDPNAPKRATSAFFYFSQDHRGRIKAANPGFGMGDIAKALGAEWKALTAEEKAPYDERAKADKERYQAQQAVYKASKGAAAADDEEAGGEEEGGDDEPAAAPGALSSPRHRPAHQMEPSGVDGGSWSAASSPKLRRHLFIAAEDTRESAAACEWALRNVYKEGDVVHMTYVVQCLQPQLEVFHGMPGTAFSFTAPANAHQEQHIISSAKQKLEDRFLPLLRPQMVPYQLHLLAEKCDCGVKRVAELLLQDIEQRDAAMVVLSAHNKPGTAGGLGSVAEHIAANCRRPTAIVRPQAHGQ</sequence>
<feature type="domain" description="HMG box" evidence="5">
    <location>
        <begin position="107"/>
        <end position="175"/>
    </location>
</feature>
<dbReference type="SUPFAM" id="SSF47095">
    <property type="entry name" value="HMG-box"/>
    <property type="match status" value="2"/>
</dbReference>
<feature type="DNA-binding region" description="HMG box" evidence="3">
    <location>
        <begin position="288"/>
        <end position="356"/>
    </location>
</feature>
<feature type="compositionally biased region" description="Acidic residues" evidence="4">
    <location>
        <begin position="183"/>
        <end position="199"/>
    </location>
</feature>
<reference evidence="6 7" key="1">
    <citation type="journal article" date="2018" name="Plant J.">
        <title>Genome sequences of Chlorella sorokiniana UTEX 1602 and Micractinium conductrix SAG 241.80: implications to maltose excretion by a green alga.</title>
        <authorList>
            <person name="Arriola M.B."/>
            <person name="Velmurugan N."/>
            <person name="Zhang Y."/>
            <person name="Plunkett M.H."/>
            <person name="Hondzo H."/>
            <person name="Barney B.M."/>
        </authorList>
    </citation>
    <scope>NUCLEOTIDE SEQUENCE [LARGE SCALE GENOMIC DNA]</scope>
    <source>
        <strain evidence="6 7">SAG 241.80</strain>
    </source>
</reference>
<dbReference type="Pfam" id="PF00505">
    <property type="entry name" value="HMG_box"/>
    <property type="match status" value="2"/>
</dbReference>
<feature type="region of interest" description="Disordered" evidence="4">
    <location>
        <begin position="357"/>
        <end position="409"/>
    </location>
</feature>
<proteinExistence type="predicted"/>
<feature type="region of interest" description="Disordered" evidence="4">
    <location>
        <begin position="1"/>
        <end position="112"/>
    </location>
</feature>
<gene>
    <name evidence="6" type="primary">g840</name>
    <name evidence="6" type="ORF">C2E20_0840</name>
</gene>
<feature type="compositionally biased region" description="Acidic residues" evidence="4">
    <location>
        <begin position="228"/>
        <end position="241"/>
    </location>
</feature>
<dbReference type="EMBL" id="LHPF02000001">
    <property type="protein sequence ID" value="PSC76382.1"/>
    <property type="molecule type" value="Genomic_DNA"/>
</dbReference>
<dbReference type="InterPro" id="IPR050342">
    <property type="entry name" value="HMGB"/>
</dbReference>
<dbReference type="InterPro" id="IPR036910">
    <property type="entry name" value="HMG_box_dom_sf"/>
</dbReference>
<evidence type="ECO:0000313" key="6">
    <source>
        <dbReference type="EMBL" id="PSC76382.1"/>
    </source>
</evidence>
<feature type="compositionally biased region" description="Basic and acidic residues" evidence="4">
    <location>
        <begin position="77"/>
        <end position="87"/>
    </location>
</feature>
<dbReference type="SMART" id="SM00398">
    <property type="entry name" value="HMG"/>
    <property type="match status" value="2"/>
</dbReference>